<evidence type="ECO:0000313" key="8">
    <source>
        <dbReference type="Proteomes" id="UP000504637"/>
    </source>
</evidence>
<proteinExistence type="predicted"/>
<keyword evidence="2" id="KW-0813">Transport</keyword>
<dbReference type="GO" id="GO:0006865">
    <property type="term" value="P:amino acid transport"/>
    <property type="evidence" value="ECO:0007669"/>
    <property type="project" value="InterPro"/>
</dbReference>
<dbReference type="GO" id="GO:0016020">
    <property type="term" value="C:membrane"/>
    <property type="evidence" value="ECO:0007669"/>
    <property type="project" value="UniProtKB-SubCell"/>
</dbReference>
<feature type="compositionally biased region" description="Low complexity" evidence="6">
    <location>
        <begin position="16"/>
        <end position="27"/>
    </location>
</feature>
<evidence type="ECO:0000256" key="1">
    <source>
        <dbReference type="ARBA" id="ARBA00004141"/>
    </source>
</evidence>
<feature type="compositionally biased region" description="Polar residues" evidence="6">
    <location>
        <begin position="1"/>
        <end position="15"/>
    </location>
</feature>
<feature type="transmembrane region" description="Helical" evidence="7">
    <location>
        <begin position="341"/>
        <end position="365"/>
    </location>
</feature>
<dbReference type="PIRSF" id="PIRSF006060">
    <property type="entry name" value="AA_transporter"/>
    <property type="match status" value="1"/>
</dbReference>
<feature type="transmembrane region" description="Helical" evidence="7">
    <location>
        <begin position="61"/>
        <end position="87"/>
    </location>
</feature>
<dbReference type="OrthoDB" id="3900342at2759"/>
<gene>
    <name evidence="9" type="ORF">K489DRAFT_389170</name>
</gene>
<keyword evidence="8" id="KW-1185">Reference proteome</keyword>
<sequence>MKVRRSLSSPVSNGVTYTPTSSTPKTAAPDERSASSLTSGQSVTPKLGEPLANNPQIKFSVLGLCGIAFTTGESWVALGNSLTLAIYNGGPAGVIYGFIVTSMCYWLVAAAIAELASAMPSTATTYRWASVTGGPRYGGICSWFAGYWLWVAWIVGPASLVSFMALQALAIYEILNPGFVAYDWHIFCSYVVCNCTVCFLVLFADHLLDHLHLGGWFVSVVICAISPRITGRAYSDSQTVWTDWQNETGWANDGFVFCLGMLNAALAVGAPDISCHMAEQIPRPSRNLPFTILTQYGASFVTGLTYLITLFYTAPDLSSITATRTVFPLARIYYQATGSRAATVGLLIVALIPTILGATGAYAIAGRQGWSLAREKALPFSSTLVRLSERTNAPFNVVLLAGVLTSALGTIYLASATAFNAITGSFVVFSSLSYLAALVPHALSNRRHIKSSSWTTASPMTANSATSPSRGYFRLPDRLGLIICVAACIYLAVFVVIFCFPPSLPVSDAGKVNYTGVIVGGWTIITAAYGGMRMM</sequence>
<evidence type="ECO:0000256" key="6">
    <source>
        <dbReference type="SAM" id="MobiDB-lite"/>
    </source>
</evidence>
<dbReference type="Pfam" id="PF13520">
    <property type="entry name" value="AA_permease_2"/>
    <property type="match status" value="1"/>
</dbReference>
<keyword evidence="5 7" id="KW-0472">Membrane</keyword>
<dbReference type="GeneID" id="54364282"/>
<protein>
    <submittedName>
        <fullName evidence="9">Choline transporter</fullName>
    </submittedName>
</protein>
<feature type="transmembrane region" description="Helical" evidence="7">
    <location>
        <begin position="184"/>
        <end position="204"/>
    </location>
</feature>
<reference evidence="9" key="2">
    <citation type="submission" date="2020-04" db="EMBL/GenBank/DDBJ databases">
        <authorList>
            <consortium name="NCBI Genome Project"/>
        </authorList>
    </citation>
    <scope>NUCLEOTIDE SEQUENCE</scope>
    <source>
        <strain evidence="9">CBS 342.82</strain>
    </source>
</reference>
<evidence type="ECO:0000256" key="2">
    <source>
        <dbReference type="ARBA" id="ARBA00022448"/>
    </source>
</evidence>
<reference evidence="9" key="1">
    <citation type="submission" date="2020-01" db="EMBL/GenBank/DDBJ databases">
        <authorList>
            <consortium name="DOE Joint Genome Institute"/>
            <person name="Haridas S."/>
            <person name="Albert R."/>
            <person name="Binder M."/>
            <person name="Bloem J."/>
            <person name="Labutti K."/>
            <person name="Salamov A."/>
            <person name="Andreopoulos B."/>
            <person name="Baker S.E."/>
            <person name="Barry K."/>
            <person name="Bills G."/>
            <person name="Bluhm B.H."/>
            <person name="Cannon C."/>
            <person name="Castanera R."/>
            <person name="Culley D.E."/>
            <person name="Daum C."/>
            <person name="Ezra D."/>
            <person name="Gonzalez J.B."/>
            <person name="Henrissat B."/>
            <person name="Kuo A."/>
            <person name="Liang C."/>
            <person name="Lipzen A."/>
            <person name="Lutzoni F."/>
            <person name="Magnuson J."/>
            <person name="Mondo S."/>
            <person name="Nolan M."/>
            <person name="Ohm R."/>
            <person name="Pangilinan J."/>
            <person name="Park H.-J."/>
            <person name="Ramirez L."/>
            <person name="Alfaro M."/>
            <person name="Sun H."/>
            <person name="Tritt A."/>
            <person name="Yoshinaga Y."/>
            <person name="Zwiers L.-H."/>
            <person name="Turgeon B.G."/>
            <person name="Goodwin S.B."/>
            <person name="Spatafora J.W."/>
            <person name="Crous P.W."/>
            <person name="Grigoriev I.V."/>
        </authorList>
    </citation>
    <scope>NUCLEOTIDE SEQUENCE</scope>
    <source>
        <strain evidence="9">CBS 342.82</strain>
    </source>
</reference>
<feature type="transmembrane region" description="Helical" evidence="7">
    <location>
        <begin position="211"/>
        <end position="230"/>
    </location>
</feature>
<feature type="compositionally biased region" description="Polar residues" evidence="6">
    <location>
        <begin position="34"/>
        <end position="44"/>
    </location>
</feature>
<dbReference type="Proteomes" id="UP000504637">
    <property type="component" value="Unplaced"/>
</dbReference>
<evidence type="ECO:0000256" key="5">
    <source>
        <dbReference type="ARBA" id="ARBA00023136"/>
    </source>
</evidence>
<comment type="subcellular location">
    <subcellularLocation>
        <location evidence="1">Membrane</location>
        <topology evidence="1">Multi-pass membrane protein</topology>
    </subcellularLocation>
</comment>
<feature type="transmembrane region" description="Helical" evidence="7">
    <location>
        <begin position="93"/>
        <end position="113"/>
    </location>
</feature>
<keyword evidence="3 7" id="KW-0812">Transmembrane</keyword>
<reference evidence="9" key="3">
    <citation type="submission" date="2025-08" db="UniProtKB">
        <authorList>
            <consortium name="RefSeq"/>
        </authorList>
    </citation>
    <scope>IDENTIFICATION</scope>
    <source>
        <strain evidence="9">CBS 342.82</strain>
    </source>
</reference>
<feature type="transmembrane region" description="Helical" evidence="7">
    <location>
        <begin position="290"/>
        <end position="312"/>
    </location>
</feature>
<keyword evidence="4 7" id="KW-1133">Transmembrane helix</keyword>
<dbReference type="RefSeq" id="XP_033459280.1">
    <property type="nucleotide sequence ID" value="XM_033606482.1"/>
</dbReference>
<feature type="transmembrane region" description="Helical" evidence="7">
    <location>
        <begin position="147"/>
        <end position="172"/>
    </location>
</feature>
<feature type="transmembrane region" description="Helical" evidence="7">
    <location>
        <begin position="250"/>
        <end position="269"/>
    </location>
</feature>
<feature type="transmembrane region" description="Helical" evidence="7">
    <location>
        <begin position="479"/>
        <end position="500"/>
    </location>
</feature>
<dbReference type="PANTHER" id="PTHR45649">
    <property type="entry name" value="AMINO-ACID PERMEASE BAT1"/>
    <property type="match status" value="1"/>
</dbReference>
<dbReference type="Gene3D" id="1.20.1740.10">
    <property type="entry name" value="Amino acid/polyamine transporter I"/>
    <property type="match status" value="1"/>
</dbReference>
<name>A0A6J3M434_9PEZI</name>
<evidence type="ECO:0000256" key="7">
    <source>
        <dbReference type="SAM" id="Phobius"/>
    </source>
</evidence>
<evidence type="ECO:0000256" key="4">
    <source>
        <dbReference type="ARBA" id="ARBA00022989"/>
    </source>
</evidence>
<feature type="transmembrane region" description="Helical" evidence="7">
    <location>
        <begin position="395"/>
        <end position="415"/>
    </location>
</feature>
<dbReference type="PROSITE" id="PS00218">
    <property type="entry name" value="AMINO_ACID_PERMEASE_1"/>
    <property type="match status" value="1"/>
</dbReference>
<dbReference type="PANTHER" id="PTHR45649:SF27">
    <property type="entry name" value="CHOLINE TRANSPORTER (EUROFUNG)"/>
    <property type="match status" value="1"/>
</dbReference>
<feature type="region of interest" description="Disordered" evidence="6">
    <location>
        <begin position="1"/>
        <end position="49"/>
    </location>
</feature>
<dbReference type="GO" id="GO:0022857">
    <property type="term" value="F:transmembrane transporter activity"/>
    <property type="evidence" value="ECO:0007669"/>
    <property type="project" value="InterPro"/>
</dbReference>
<dbReference type="InterPro" id="IPR004840">
    <property type="entry name" value="Amino_acid_permease_CS"/>
</dbReference>
<evidence type="ECO:0000256" key="3">
    <source>
        <dbReference type="ARBA" id="ARBA00022692"/>
    </source>
</evidence>
<dbReference type="AlphaFoldDB" id="A0A6J3M434"/>
<organism evidence="9">
    <name type="scientific">Dissoconium aciculare CBS 342.82</name>
    <dbReference type="NCBI Taxonomy" id="1314786"/>
    <lineage>
        <taxon>Eukaryota</taxon>
        <taxon>Fungi</taxon>
        <taxon>Dikarya</taxon>
        <taxon>Ascomycota</taxon>
        <taxon>Pezizomycotina</taxon>
        <taxon>Dothideomycetes</taxon>
        <taxon>Dothideomycetidae</taxon>
        <taxon>Mycosphaerellales</taxon>
        <taxon>Dissoconiaceae</taxon>
        <taxon>Dissoconium</taxon>
    </lineage>
</organism>
<evidence type="ECO:0000313" key="9">
    <source>
        <dbReference type="RefSeq" id="XP_033459280.1"/>
    </source>
</evidence>
<dbReference type="InterPro" id="IPR002293">
    <property type="entry name" value="AA/rel_permease1"/>
</dbReference>
<accession>A0A6J3M434</accession>
<feature type="transmembrane region" description="Helical" evidence="7">
    <location>
        <begin position="421"/>
        <end position="443"/>
    </location>
</feature>
<feature type="transmembrane region" description="Helical" evidence="7">
    <location>
        <begin position="512"/>
        <end position="532"/>
    </location>
</feature>